<keyword evidence="1" id="KW-1133">Transmembrane helix</keyword>
<evidence type="ECO:0000313" key="2">
    <source>
        <dbReference type="EMBL" id="GFP31388.1"/>
    </source>
</evidence>
<name>A0A6V8PGJ7_9ACTN</name>
<evidence type="ECO:0000256" key="1">
    <source>
        <dbReference type="SAM" id="Phobius"/>
    </source>
</evidence>
<keyword evidence="1" id="KW-0472">Membrane</keyword>
<proteinExistence type="predicted"/>
<reference evidence="2 3" key="1">
    <citation type="journal article" date="2020" name="Front. Microbiol.">
        <title>Single-cell genomics of novel Actinobacteria with the Wood-Ljungdahl pathway discovered in a serpentinizing system.</title>
        <authorList>
            <person name="Merino N."/>
            <person name="Kawai M."/>
            <person name="Boyd E.S."/>
            <person name="Colman D.R."/>
            <person name="McGlynn S.E."/>
            <person name="Nealson K.H."/>
            <person name="Kurokawa K."/>
            <person name="Hongoh Y."/>
        </authorList>
    </citation>
    <scope>NUCLEOTIDE SEQUENCE [LARGE SCALE GENOMIC DNA]</scope>
    <source>
        <strain evidence="2 3">S34</strain>
    </source>
</reference>
<feature type="transmembrane region" description="Helical" evidence="1">
    <location>
        <begin position="303"/>
        <end position="328"/>
    </location>
</feature>
<sequence length="353" mass="38033">PHFHQGGNGLAQRLVLQTKRLRVRQHLKTLRVLSEQSIDAFYPGGGPGAKSFVDIVDPDKVTPHLASAEGDANLSTQRLVDYIAVGVDNPFCLFAQMVLRDFGRAGWFQEIGTGIGRDNDPQPPAIANFAFHLGKDHPAPLVPVPVVCCATSLKDARIKRLAKLSDSFQTPGEGPLRDRESLQRQYLPNPIQWPLKQELLQEKMNPEAAGKHTFGDELGDRRRCHDARDSPAITSRAVTGPFMNVSPQADFPVNLLGILTAGKDGAGLPAARATLLCFGQLMKDLFCGKPAATPAAIALGTGLFTAVVFTLGGGLRGVAGFLVTVVVFRDQVLRLLGLAAEHLLLQLSDLGFQ</sequence>
<organism evidence="2 3">
    <name type="scientific">Candidatus Hakubella thermalkaliphila</name>
    <dbReference type="NCBI Taxonomy" id="2754717"/>
    <lineage>
        <taxon>Bacteria</taxon>
        <taxon>Bacillati</taxon>
        <taxon>Actinomycetota</taxon>
        <taxon>Actinomycetota incertae sedis</taxon>
        <taxon>Candidatus Hakubellales</taxon>
        <taxon>Candidatus Hakubellaceae</taxon>
        <taxon>Candidatus Hakubella</taxon>
    </lineage>
</organism>
<comment type="caution">
    <text evidence="2">The sequence shown here is derived from an EMBL/GenBank/DDBJ whole genome shotgun (WGS) entry which is preliminary data.</text>
</comment>
<gene>
    <name evidence="2" type="ORF">HKBW3S34_02308</name>
</gene>
<keyword evidence="1" id="KW-0812">Transmembrane</keyword>
<feature type="non-terminal residue" evidence="2">
    <location>
        <position position="1"/>
    </location>
</feature>
<feature type="non-terminal residue" evidence="2">
    <location>
        <position position="353"/>
    </location>
</feature>
<protein>
    <submittedName>
        <fullName evidence="2">Uncharacterized protein</fullName>
    </submittedName>
</protein>
<dbReference type="Proteomes" id="UP000588083">
    <property type="component" value="Unassembled WGS sequence"/>
</dbReference>
<dbReference type="AlphaFoldDB" id="A0A6V8PGJ7"/>
<evidence type="ECO:0000313" key="3">
    <source>
        <dbReference type="Proteomes" id="UP000588083"/>
    </source>
</evidence>
<accession>A0A6V8PGJ7</accession>
<keyword evidence="3" id="KW-1185">Reference proteome</keyword>
<dbReference type="EMBL" id="BLRZ01000296">
    <property type="protein sequence ID" value="GFP31388.1"/>
    <property type="molecule type" value="Genomic_DNA"/>
</dbReference>